<proteinExistence type="inferred from homology"/>
<dbReference type="STRING" id="1533.SAMN05443638_11019"/>
<protein>
    <submittedName>
        <fullName evidence="13">tRNA nucleotidyltransferase (CCA-adding enzyme)</fullName>
    </submittedName>
</protein>
<evidence type="ECO:0000259" key="11">
    <source>
        <dbReference type="Pfam" id="PF12627"/>
    </source>
</evidence>
<dbReference type="Gene3D" id="1.10.246.80">
    <property type="match status" value="1"/>
</dbReference>
<keyword evidence="2 9" id="KW-0808">Transferase</keyword>
<dbReference type="InterPro" id="IPR003607">
    <property type="entry name" value="HD/PDEase_dom"/>
</dbReference>
<gene>
    <name evidence="13" type="ORF">SAMN05443638_11019</name>
</gene>
<dbReference type="SUPFAM" id="SSF81301">
    <property type="entry name" value="Nucleotidyltransferase"/>
    <property type="match status" value="1"/>
</dbReference>
<dbReference type="Gene3D" id="1.10.3090.10">
    <property type="entry name" value="cca-adding enzyme, domain 2"/>
    <property type="match status" value="1"/>
</dbReference>
<feature type="domain" description="CCA-adding enzyme C-terminal" evidence="12">
    <location>
        <begin position="295"/>
        <end position="435"/>
    </location>
</feature>
<dbReference type="InterPro" id="IPR002646">
    <property type="entry name" value="PolA_pol_head_dom"/>
</dbReference>
<evidence type="ECO:0000256" key="8">
    <source>
        <dbReference type="ARBA" id="ARBA00022884"/>
    </source>
</evidence>
<keyword evidence="8 9" id="KW-0694">RNA-binding</keyword>
<keyword evidence="5" id="KW-0479">Metal-binding</keyword>
<keyword evidence="3" id="KW-0819">tRNA processing</keyword>
<dbReference type="GO" id="GO:0000049">
    <property type="term" value="F:tRNA binding"/>
    <property type="evidence" value="ECO:0007669"/>
    <property type="project" value="TreeGrafter"/>
</dbReference>
<dbReference type="PANTHER" id="PTHR46173">
    <property type="entry name" value="CCA TRNA NUCLEOTIDYLTRANSFERASE 1, MITOCHONDRIAL"/>
    <property type="match status" value="1"/>
</dbReference>
<accession>A0A1M4W266</accession>
<dbReference type="Gene3D" id="3.30.460.10">
    <property type="entry name" value="Beta Polymerase, domain 2"/>
    <property type="match status" value="1"/>
</dbReference>
<dbReference type="EMBL" id="FQVM01000010">
    <property type="protein sequence ID" value="SHE75306.1"/>
    <property type="molecule type" value="Genomic_DNA"/>
</dbReference>
<feature type="domain" description="tRNA nucleotidyltransferase/poly(A) polymerase RNA and SrmB- binding" evidence="11">
    <location>
        <begin position="168"/>
        <end position="228"/>
    </location>
</feature>
<evidence type="ECO:0000256" key="9">
    <source>
        <dbReference type="RuleBase" id="RU003953"/>
    </source>
</evidence>
<evidence type="ECO:0000256" key="5">
    <source>
        <dbReference type="ARBA" id="ARBA00022723"/>
    </source>
</evidence>
<keyword evidence="14" id="KW-1185">Reference proteome</keyword>
<dbReference type="InterPro" id="IPR050264">
    <property type="entry name" value="Bact_CCA-adding_enz_type3_sf"/>
</dbReference>
<keyword evidence="6" id="KW-0547">Nucleotide-binding</keyword>
<keyword evidence="4" id="KW-0548">Nucleotidyltransferase</keyword>
<keyword evidence="7" id="KW-0460">Magnesium</keyword>
<evidence type="ECO:0000313" key="14">
    <source>
        <dbReference type="Proteomes" id="UP000184035"/>
    </source>
</evidence>
<dbReference type="AlphaFoldDB" id="A0A1M4W266"/>
<dbReference type="SUPFAM" id="SSF81891">
    <property type="entry name" value="Poly A polymerase C-terminal region-like"/>
    <property type="match status" value="1"/>
</dbReference>
<dbReference type="GO" id="GO:0046872">
    <property type="term" value="F:metal ion binding"/>
    <property type="evidence" value="ECO:0007669"/>
    <property type="project" value="UniProtKB-KW"/>
</dbReference>
<dbReference type="Pfam" id="PF12627">
    <property type="entry name" value="PolyA_pol_RNAbd"/>
    <property type="match status" value="1"/>
</dbReference>
<reference evidence="13 14" key="1">
    <citation type="submission" date="2016-11" db="EMBL/GenBank/DDBJ databases">
        <authorList>
            <person name="Jaros S."/>
            <person name="Januszkiewicz K."/>
            <person name="Wedrychowicz H."/>
        </authorList>
    </citation>
    <scope>NUCLEOTIDE SEQUENCE [LARGE SCALE GENOMIC DNA]</scope>
    <source>
        <strain evidence="13 14">DSM 2631</strain>
    </source>
</reference>
<sequence length="446" mass="51448">MQISNNVKYIISELYKNNFEAFIVGGSVRDFLLNKKPKDFDIATNALPQDIINIFEKTIPTGIKHGTITVLINNESFEITTYRIDGEYKDNRHPKEVIFVSNIEKDLSRRDFTINAMAYNEKEGLIDFFNGKEDLKNKIIKTVGESNKRFKEDALRILRAIRFSCQLDFSIEENTLKAIKENRHLISNISIERIRDEFIKILLSQTPSKGLILLKNCNLLNLIIPELEVTIGFDQRTPYHNKDVFNHTLQVLGNVPSNLILRLAALFHDIGKPHCFFLDENNIGHFYGHNKKSEEITKFILKRLKFDNETINKVCILIKEHMNVLVNPKDSTLKKMINRVGENLIFDLFTLQKEDIKATAPPFLYLEKVDYMEAKCIEILNSKAPISTKHLNLNGNDLINYLNIKPGKIIGEILDILLDKVLDNPQLNNKEILLNLSKKILKDINN</sequence>
<evidence type="ECO:0000256" key="7">
    <source>
        <dbReference type="ARBA" id="ARBA00022842"/>
    </source>
</evidence>
<evidence type="ECO:0000259" key="12">
    <source>
        <dbReference type="Pfam" id="PF13735"/>
    </source>
</evidence>
<dbReference type="InterPro" id="IPR032810">
    <property type="entry name" value="CCA-adding_enz_C"/>
</dbReference>
<dbReference type="InterPro" id="IPR043519">
    <property type="entry name" value="NT_sf"/>
</dbReference>
<dbReference type="GO" id="GO:0016779">
    <property type="term" value="F:nucleotidyltransferase activity"/>
    <property type="evidence" value="ECO:0007669"/>
    <property type="project" value="UniProtKB-KW"/>
</dbReference>
<evidence type="ECO:0000259" key="10">
    <source>
        <dbReference type="Pfam" id="PF01743"/>
    </source>
</evidence>
<evidence type="ECO:0000256" key="3">
    <source>
        <dbReference type="ARBA" id="ARBA00022694"/>
    </source>
</evidence>
<dbReference type="Pfam" id="PF01743">
    <property type="entry name" value="PolyA_pol"/>
    <property type="match status" value="1"/>
</dbReference>
<dbReference type="OrthoDB" id="9805698at2"/>
<organism evidence="13 14">
    <name type="scientific">Clostridium fallax</name>
    <dbReference type="NCBI Taxonomy" id="1533"/>
    <lineage>
        <taxon>Bacteria</taxon>
        <taxon>Bacillati</taxon>
        <taxon>Bacillota</taxon>
        <taxon>Clostridia</taxon>
        <taxon>Eubacteriales</taxon>
        <taxon>Clostridiaceae</taxon>
        <taxon>Clostridium</taxon>
    </lineage>
</organism>
<dbReference type="GO" id="GO:0000166">
    <property type="term" value="F:nucleotide binding"/>
    <property type="evidence" value="ECO:0007669"/>
    <property type="project" value="UniProtKB-KW"/>
</dbReference>
<evidence type="ECO:0000256" key="2">
    <source>
        <dbReference type="ARBA" id="ARBA00022679"/>
    </source>
</evidence>
<name>A0A1M4W266_9CLOT</name>
<dbReference type="RefSeq" id="WP_072895209.1">
    <property type="nucleotide sequence ID" value="NZ_FQVM01000010.1"/>
</dbReference>
<dbReference type="CDD" id="cd05398">
    <property type="entry name" value="NT_ClassII-CCAase"/>
    <property type="match status" value="1"/>
</dbReference>
<dbReference type="Pfam" id="PF13735">
    <property type="entry name" value="tRNA_NucTran2_2"/>
    <property type="match status" value="1"/>
</dbReference>
<evidence type="ECO:0000313" key="13">
    <source>
        <dbReference type="EMBL" id="SHE75306.1"/>
    </source>
</evidence>
<comment type="cofactor">
    <cofactor evidence="1">
        <name>Mg(2+)</name>
        <dbReference type="ChEBI" id="CHEBI:18420"/>
    </cofactor>
</comment>
<evidence type="ECO:0000256" key="4">
    <source>
        <dbReference type="ARBA" id="ARBA00022695"/>
    </source>
</evidence>
<evidence type="ECO:0000256" key="6">
    <source>
        <dbReference type="ARBA" id="ARBA00022741"/>
    </source>
</evidence>
<feature type="domain" description="Poly A polymerase head" evidence="10">
    <location>
        <begin position="21"/>
        <end position="140"/>
    </location>
</feature>
<dbReference type="GO" id="GO:0008033">
    <property type="term" value="P:tRNA processing"/>
    <property type="evidence" value="ECO:0007669"/>
    <property type="project" value="UniProtKB-KW"/>
</dbReference>
<comment type="similarity">
    <text evidence="9">Belongs to the tRNA nucleotidyltransferase/poly(A) polymerase family.</text>
</comment>
<evidence type="ECO:0000256" key="1">
    <source>
        <dbReference type="ARBA" id="ARBA00001946"/>
    </source>
</evidence>
<dbReference type="PANTHER" id="PTHR46173:SF1">
    <property type="entry name" value="CCA TRNA NUCLEOTIDYLTRANSFERASE 1, MITOCHONDRIAL"/>
    <property type="match status" value="1"/>
</dbReference>
<dbReference type="NCBIfam" id="NF009814">
    <property type="entry name" value="PRK13299.1"/>
    <property type="match status" value="1"/>
</dbReference>
<dbReference type="InterPro" id="IPR032828">
    <property type="entry name" value="PolyA_RNA-bd"/>
</dbReference>
<dbReference type="Proteomes" id="UP000184035">
    <property type="component" value="Unassembled WGS sequence"/>
</dbReference>
<dbReference type="CDD" id="cd00077">
    <property type="entry name" value="HDc"/>
    <property type="match status" value="1"/>
</dbReference>